<keyword evidence="3" id="KW-1185">Reference proteome</keyword>
<dbReference type="OrthoDB" id="8482131at2"/>
<evidence type="ECO:0000259" key="1">
    <source>
        <dbReference type="PROSITE" id="PS51332"/>
    </source>
</evidence>
<dbReference type="SUPFAM" id="SSF52242">
    <property type="entry name" value="Cobalamin (vitamin B12)-binding domain"/>
    <property type="match status" value="1"/>
</dbReference>
<protein>
    <submittedName>
        <fullName evidence="2">Methylaspartate mutase sigma subunit</fullName>
    </submittedName>
</protein>
<feature type="domain" description="B12-binding" evidence="1">
    <location>
        <begin position="7"/>
        <end position="144"/>
    </location>
</feature>
<reference evidence="2 3" key="1">
    <citation type="submission" date="2016-06" db="EMBL/GenBank/DDBJ databases">
        <authorList>
            <person name="Kjaerup R.B."/>
            <person name="Dalgaard T.S."/>
            <person name="Juul-Madsen H.R."/>
        </authorList>
    </citation>
    <scope>NUCLEOTIDE SEQUENCE [LARGE SCALE GENOMIC DNA]</scope>
    <source>
        <strain evidence="2 3">DSM 43818</strain>
    </source>
</reference>
<dbReference type="InterPro" id="IPR036724">
    <property type="entry name" value="Cobalamin-bd_sf"/>
</dbReference>
<gene>
    <name evidence="2" type="ORF">GA0070616_5110</name>
</gene>
<dbReference type="STRING" id="145857.GA0070616_5110"/>
<name>A0A1C6T004_9ACTN</name>
<evidence type="ECO:0000313" key="3">
    <source>
        <dbReference type="Proteomes" id="UP000199699"/>
    </source>
</evidence>
<organism evidence="2 3">
    <name type="scientific">Micromonospora nigra</name>
    <dbReference type="NCBI Taxonomy" id="145857"/>
    <lineage>
        <taxon>Bacteria</taxon>
        <taxon>Bacillati</taxon>
        <taxon>Actinomycetota</taxon>
        <taxon>Actinomycetes</taxon>
        <taxon>Micromonosporales</taxon>
        <taxon>Micromonosporaceae</taxon>
        <taxon>Micromonospora</taxon>
    </lineage>
</organism>
<dbReference type="EMBL" id="FMHT01000003">
    <property type="protein sequence ID" value="SCL34989.1"/>
    <property type="molecule type" value="Genomic_DNA"/>
</dbReference>
<evidence type="ECO:0000313" key="2">
    <source>
        <dbReference type="EMBL" id="SCL34989.1"/>
    </source>
</evidence>
<dbReference type="PROSITE" id="PS51332">
    <property type="entry name" value="B12_BINDING"/>
    <property type="match status" value="1"/>
</dbReference>
<dbReference type="Pfam" id="PF02310">
    <property type="entry name" value="B12-binding"/>
    <property type="match status" value="1"/>
</dbReference>
<dbReference type="GO" id="GO:0031419">
    <property type="term" value="F:cobalamin binding"/>
    <property type="evidence" value="ECO:0007669"/>
    <property type="project" value="InterPro"/>
</dbReference>
<dbReference type="InterPro" id="IPR006158">
    <property type="entry name" value="Cobalamin-bd"/>
</dbReference>
<sequence length="149" mass="15880">MALSQAARKVLLTGTVSDSHTWNLVFLELLLTEQGYAVDNLGPCVPVELLVRRCRAYAPDLVVVSSVNGHGYADGLAAVTGLRAEPDLADVPVVIGGNLGLDGRDDAHRRARLRAAGYQAVFDDGDLLAFERYLTALTGQPRTPVGRPA</sequence>
<dbReference type="AlphaFoldDB" id="A0A1C6T004"/>
<accession>A0A1C6T004</accession>
<dbReference type="CDD" id="cd02065">
    <property type="entry name" value="B12-binding_like"/>
    <property type="match status" value="1"/>
</dbReference>
<dbReference type="Proteomes" id="UP000199699">
    <property type="component" value="Unassembled WGS sequence"/>
</dbReference>
<dbReference type="GO" id="GO:0046872">
    <property type="term" value="F:metal ion binding"/>
    <property type="evidence" value="ECO:0007669"/>
    <property type="project" value="InterPro"/>
</dbReference>
<dbReference type="Gene3D" id="3.40.50.280">
    <property type="entry name" value="Cobalamin-binding domain"/>
    <property type="match status" value="1"/>
</dbReference>
<dbReference type="RefSeq" id="WP_091088282.1">
    <property type="nucleotide sequence ID" value="NZ_FMHT01000003.1"/>
</dbReference>
<proteinExistence type="predicted"/>